<proteinExistence type="predicted"/>
<feature type="non-terminal residue" evidence="1">
    <location>
        <position position="1"/>
    </location>
</feature>
<dbReference type="EMBL" id="QLTR01000081">
    <property type="protein sequence ID" value="RAS51948.1"/>
    <property type="molecule type" value="Genomic_DNA"/>
</dbReference>
<accession>A0A329DYI7</accession>
<gene>
    <name evidence="1" type="ORF">DET48_1811</name>
</gene>
<reference evidence="1 2" key="1">
    <citation type="submission" date="2018-06" db="EMBL/GenBank/DDBJ databases">
        <title>Freshwater and sediment microbial communities from various areas in North America, analyzing microbe dynamics in response to fracking.</title>
        <authorList>
            <person name="Lamendella R."/>
        </authorList>
    </citation>
    <scope>NUCLEOTIDE SEQUENCE [LARGE SCALE GENOMIC DNA]</scope>
    <source>
        <strain evidence="1 2">99A</strain>
    </source>
</reference>
<evidence type="ECO:0000313" key="2">
    <source>
        <dbReference type="Proteomes" id="UP000248729"/>
    </source>
</evidence>
<dbReference type="AlphaFoldDB" id="A0A329DYI7"/>
<protein>
    <submittedName>
        <fullName evidence="1">Uncharacterized protein</fullName>
    </submittedName>
</protein>
<sequence>LCESRVRENLMHGIEEGLLDKGCAEASDLLYLYD</sequence>
<organism evidence="1 2">
    <name type="scientific">Vibrio diazotrophicus</name>
    <dbReference type="NCBI Taxonomy" id="685"/>
    <lineage>
        <taxon>Bacteria</taxon>
        <taxon>Pseudomonadati</taxon>
        <taxon>Pseudomonadota</taxon>
        <taxon>Gammaproteobacteria</taxon>
        <taxon>Vibrionales</taxon>
        <taxon>Vibrionaceae</taxon>
        <taxon>Vibrio</taxon>
    </lineage>
</organism>
<comment type="caution">
    <text evidence="1">The sequence shown here is derived from an EMBL/GenBank/DDBJ whole genome shotgun (WGS) entry which is preliminary data.</text>
</comment>
<dbReference type="Proteomes" id="UP000248729">
    <property type="component" value="Unassembled WGS sequence"/>
</dbReference>
<evidence type="ECO:0000313" key="1">
    <source>
        <dbReference type="EMBL" id="RAS51948.1"/>
    </source>
</evidence>
<name>A0A329DYI7_VIBDI</name>